<gene>
    <name evidence="2" type="ORF">G5B40_04330</name>
</gene>
<feature type="signal peptide" evidence="1">
    <location>
        <begin position="1"/>
        <end position="33"/>
    </location>
</feature>
<name>A0A7L5BT82_9RHOB</name>
<keyword evidence="3" id="KW-1185">Reference proteome</keyword>
<evidence type="ECO:0000313" key="3">
    <source>
        <dbReference type="Proteomes" id="UP000503336"/>
    </source>
</evidence>
<dbReference type="EMBL" id="CP049056">
    <property type="protein sequence ID" value="QIE54735.1"/>
    <property type="molecule type" value="Genomic_DNA"/>
</dbReference>
<accession>A0A7L5BT82</accession>
<proteinExistence type="predicted"/>
<evidence type="ECO:0000313" key="2">
    <source>
        <dbReference type="EMBL" id="QIE54735.1"/>
    </source>
</evidence>
<dbReference type="AlphaFoldDB" id="A0A7L5BT82"/>
<keyword evidence="1" id="KW-0732">Signal</keyword>
<organism evidence="2 3">
    <name type="scientific">Pikeienuella piscinae</name>
    <dbReference type="NCBI Taxonomy" id="2748098"/>
    <lineage>
        <taxon>Bacteria</taxon>
        <taxon>Pseudomonadati</taxon>
        <taxon>Pseudomonadota</taxon>
        <taxon>Alphaproteobacteria</taxon>
        <taxon>Rhodobacterales</taxon>
        <taxon>Paracoccaceae</taxon>
        <taxon>Pikeienuella</taxon>
    </lineage>
</organism>
<evidence type="ECO:0008006" key="4">
    <source>
        <dbReference type="Google" id="ProtNLM"/>
    </source>
</evidence>
<dbReference type="RefSeq" id="WP_165095476.1">
    <property type="nucleotide sequence ID" value="NZ_CP049056.1"/>
</dbReference>
<evidence type="ECO:0000256" key="1">
    <source>
        <dbReference type="SAM" id="SignalP"/>
    </source>
</evidence>
<dbReference type="InterPro" id="IPR023614">
    <property type="entry name" value="Porin_dom_sf"/>
</dbReference>
<protein>
    <recommendedName>
        <fullName evidence="4">Porin</fullName>
    </recommendedName>
</protein>
<reference evidence="2 3" key="1">
    <citation type="submission" date="2020-02" db="EMBL/GenBank/DDBJ databases">
        <title>complete genome sequence of Rhodobacteraceae bacterium.</title>
        <authorList>
            <person name="Park J."/>
            <person name="Kim Y.-S."/>
            <person name="Kim K.-H."/>
        </authorList>
    </citation>
    <scope>NUCLEOTIDE SEQUENCE [LARGE SCALE GENOMIC DNA]</scope>
    <source>
        <strain evidence="2 3">RR4-56</strain>
    </source>
</reference>
<dbReference type="Proteomes" id="UP000503336">
    <property type="component" value="Chromosome"/>
</dbReference>
<sequence>MNNNRNGRFRPMALSALCILPVSFVGAPQPASAQQTATEAPLGTVDSGALAKGEEAEAQATRAPSYPRLTGGVAIEVEDDYTFDSDDKTAEINDLYNTTEAALSLEFSASTSLNTTLVFEPIRDPGPNDDREFEDQGLYMEELYFRRDFGPAAALAGKYDPAFGFAWDAAPGLYGADFAEDYELTEKLGAAIEIPFELGGGDAAFTIAAYMADRTIFSDSLFSNRGNLDESDGGVSNTDAPESFVVSLAGEADGFTYNLGFRRQAEGVGDAKDEYGFVAGASAPIGGSGVEMLGEFAYFPNFDGSSDSAVYGALGLAAPVGPVTLSGVYSLRDVQHASTDHLATVSAEYEIAEGLSVGAGYRYGDEGGVESHTVGALLVYEFGF</sequence>
<dbReference type="SUPFAM" id="SSF56935">
    <property type="entry name" value="Porins"/>
    <property type="match status" value="1"/>
</dbReference>
<dbReference type="Gene3D" id="2.40.160.10">
    <property type="entry name" value="Porin"/>
    <property type="match status" value="1"/>
</dbReference>
<feature type="chain" id="PRO_5029776112" description="Porin" evidence="1">
    <location>
        <begin position="34"/>
        <end position="384"/>
    </location>
</feature>
<dbReference type="KEGG" id="hdh:G5B40_04330"/>